<gene>
    <name evidence="11" type="ORF">SRO942_LOCUS27357</name>
</gene>
<dbReference type="GO" id="GO:0019706">
    <property type="term" value="F:protein-cysteine S-palmitoyltransferase activity"/>
    <property type="evidence" value="ECO:0007669"/>
    <property type="project" value="UniProtKB-EC"/>
</dbReference>
<keyword evidence="3 7" id="KW-0812">Transmembrane</keyword>
<dbReference type="AlphaFoldDB" id="A0A8S2PKV9"/>
<comment type="caution">
    <text evidence="11">The sequence shown here is derived from an EMBL/GenBank/DDBJ whole genome shotgun (WGS) entry which is preliminary data.</text>
</comment>
<feature type="region of interest" description="Disordered" evidence="8">
    <location>
        <begin position="227"/>
        <end position="284"/>
    </location>
</feature>
<name>A0A8S2PKV9_9BILA</name>
<dbReference type="PANTHER" id="PTHR22883:SF203">
    <property type="entry name" value="PALMITOYLTRANSFERASE"/>
    <property type="match status" value="1"/>
</dbReference>
<dbReference type="GO" id="GO:0006612">
    <property type="term" value="P:protein targeting to membrane"/>
    <property type="evidence" value="ECO:0007669"/>
    <property type="project" value="TreeGrafter"/>
</dbReference>
<dbReference type="InterPro" id="IPR001594">
    <property type="entry name" value="Palmitoyltrfase_DHHC"/>
</dbReference>
<dbReference type="Proteomes" id="UP000681722">
    <property type="component" value="Unassembled WGS sequence"/>
</dbReference>
<keyword evidence="4 7" id="KW-1133">Transmembrane helix</keyword>
<dbReference type="PANTHER" id="PTHR22883">
    <property type="entry name" value="ZINC FINGER DHHC DOMAIN CONTAINING PROTEIN"/>
    <property type="match status" value="1"/>
</dbReference>
<dbReference type="GO" id="GO:0005783">
    <property type="term" value="C:endoplasmic reticulum"/>
    <property type="evidence" value="ECO:0007669"/>
    <property type="project" value="TreeGrafter"/>
</dbReference>
<dbReference type="Pfam" id="PF01529">
    <property type="entry name" value="DHHC"/>
    <property type="match status" value="1"/>
</dbReference>
<reference evidence="11" key="1">
    <citation type="submission" date="2021-02" db="EMBL/GenBank/DDBJ databases">
        <authorList>
            <person name="Nowell W R."/>
        </authorList>
    </citation>
    <scope>NUCLEOTIDE SEQUENCE</scope>
</reference>
<dbReference type="GO" id="GO:0016020">
    <property type="term" value="C:membrane"/>
    <property type="evidence" value="ECO:0007669"/>
    <property type="project" value="UniProtKB-SubCell"/>
</dbReference>
<evidence type="ECO:0000256" key="1">
    <source>
        <dbReference type="ARBA" id="ARBA00004141"/>
    </source>
</evidence>
<evidence type="ECO:0000256" key="5">
    <source>
        <dbReference type="ARBA" id="ARBA00023136"/>
    </source>
</evidence>
<evidence type="ECO:0000313" key="11">
    <source>
        <dbReference type="EMBL" id="CAF4059277.1"/>
    </source>
</evidence>
<feature type="transmembrane region" description="Helical" evidence="7">
    <location>
        <begin position="133"/>
        <end position="166"/>
    </location>
</feature>
<evidence type="ECO:0000256" key="6">
    <source>
        <dbReference type="ARBA" id="ARBA00023315"/>
    </source>
</evidence>
<comment type="domain">
    <text evidence="7">The DHHC domain is required for palmitoyltransferase activity.</text>
</comment>
<evidence type="ECO:0000256" key="9">
    <source>
        <dbReference type="SAM" id="SignalP"/>
    </source>
</evidence>
<dbReference type="GO" id="GO:0005794">
    <property type="term" value="C:Golgi apparatus"/>
    <property type="evidence" value="ECO:0007669"/>
    <property type="project" value="TreeGrafter"/>
</dbReference>
<feature type="chain" id="PRO_5035841226" description="Palmitoyltransferase" evidence="9">
    <location>
        <begin position="20"/>
        <end position="307"/>
    </location>
</feature>
<keyword evidence="2 7" id="KW-0808">Transferase</keyword>
<dbReference type="OrthoDB" id="272303at2759"/>
<comment type="similarity">
    <text evidence="7">Belongs to the DHHC palmitoyltransferase family.</text>
</comment>
<feature type="domain" description="Palmitoyltransferase DHHC" evidence="10">
    <location>
        <begin position="43"/>
        <end position="186"/>
    </location>
</feature>
<dbReference type="InterPro" id="IPR039859">
    <property type="entry name" value="PFA4/ZDH16/20/ERF2-like"/>
</dbReference>
<protein>
    <recommendedName>
        <fullName evidence="7">Palmitoyltransferase</fullName>
        <ecNumber evidence="7">2.3.1.225</ecNumber>
    </recommendedName>
</protein>
<dbReference type="EC" id="2.3.1.225" evidence="7"/>
<evidence type="ECO:0000256" key="7">
    <source>
        <dbReference type="RuleBase" id="RU079119"/>
    </source>
</evidence>
<comment type="subcellular location">
    <subcellularLocation>
        <location evidence="1">Membrane</location>
        <topology evidence="1">Multi-pass membrane protein</topology>
    </subcellularLocation>
</comment>
<keyword evidence="6 7" id="KW-0012">Acyltransferase</keyword>
<comment type="catalytic activity">
    <reaction evidence="7">
        <text>L-cysteinyl-[protein] + hexadecanoyl-CoA = S-hexadecanoyl-L-cysteinyl-[protein] + CoA</text>
        <dbReference type="Rhea" id="RHEA:36683"/>
        <dbReference type="Rhea" id="RHEA-COMP:10131"/>
        <dbReference type="Rhea" id="RHEA-COMP:11032"/>
        <dbReference type="ChEBI" id="CHEBI:29950"/>
        <dbReference type="ChEBI" id="CHEBI:57287"/>
        <dbReference type="ChEBI" id="CHEBI:57379"/>
        <dbReference type="ChEBI" id="CHEBI:74151"/>
        <dbReference type="EC" id="2.3.1.225"/>
    </reaction>
</comment>
<organism evidence="11 12">
    <name type="scientific">Didymodactylos carnosus</name>
    <dbReference type="NCBI Taxonomy" id="1234261"/>
    <lineage>
        <taxon>Eukaryota</taxon>
        <taxon>Metazoa</taxon>
        <taxon>Spiralia</taxon>
        <taxon>Gnathifera</taxon>
        <taxon>Rotifera</taxon>
        <taxon>Eurotatoria</taxon>
        <taxon>Bdelloidea</taxon>
        <taxon>Philodinida</taxon>
        <taxon>Philodinidae</taxon>
        <taxon>Didymodactylos</taxon>
    </lineage>
</organism>
<dbReference type="EMBL" id="CAJOBC010023431">
    <property type="protein sequence ID" value="CAF4059277.1"/>
    <property type="molecule type" value="Genomic_DNA"/>
</dbReference>
<feature type="signal peptide" evidence="9">
    <location>
        <begin position="1"/>
        <end position="19"/>
    </location>
</feature>
<dbReference type="PROSITE" id="PS50216">
    <property type="entry name" value="DHHC"/>
    <property type="match status" value="1"/>
</dbReference>
<keyword evidence="5 7" id="KW-0472">Membrane</keyword>
<sequence>MIPFIILYLVVTWIDPAEDNVITRSQRPRTDFDRQTYSHVITDLYCHVCGVSVGEGAKHCSTCNKCVYQFDHHCIWLNNCVGGKNYRIFLFMLITIVISALFIFLSSLLQFVGSFNTNPLLNLQPFYNKDHKYAILMIPSSLIAFQVICAIVATISFAVLLLILYLLSFHIYLCYNNLSTYDYIMQKRIDSTVFSFQQIANNHSEQSSSLQQKFNLAKICSNQRKINPVNGTTQNHHDLPTGNNYGRHHDSHSHSRRSNNSESLEIDEQSMNHSARRIGSNVCRSDHHQEVYMLTPRTHSQLSNEKY</sequence>
<evidence type="ECO:0000313" key="12">
    <source>
        <dbReference type="Proteomes" id="UP000681722"/>
    </source>
</evidence>
<evidence type="ECO:0000256" key="2">
    <source>
        <dbReference type="ARBA" id="ARBA00022679"/>
    </source>
</evidence>
<accession>A0A8S2PKV9</accession>
<evidence type="ECO:0000256" key="8">
    <source>
        <dbReference type="SAM" id="MobiDB-lite"/>
    </source>
</evidence>
<feature type="transmembrane region" description="Helical" evidence="7">
    <location>
        <begin position="88"/>
        <end position="113"/>
    </location>
</feature>
<evidence type="ECO:0000256" key="4">
    <source>
        <dbReference type="ARBA" id="ARBA00022989"/>
    </source>
</evidence>
<keyword evidence="9" id="KW-0732">Signal</keyword>
<evidence type="ECO:0000256" key="3">
    <source>
        <dbReference type="ARBA" id="ARBA00022692"/>
    </source>
</evidence>
<evidence type="ECO:0000259" key="10">
    <source>
        <dbReference type="Pfam" id="PF01529"/>
    </source>
</evidence>
<proteinExistence type="inferred from homology"/>